<feature type="transmembrane region" description="Helical" evidence="7">
    <location>
        <begin position="206"/>
        <end position="228"/>
    </location>
</feature>
<protein>
    <submittedName>
        <fullName evidence="9">MFS general substrate transporter</fullName>
    </submittedName>
</protein>
<reference evidence="9 10" key="1">
    <citation type="journal article" date="2019" name="Nat. Ecol. Evol.">
        <title>Megaphylogeny resolves global patterns of mushroom evolution.</title>
        <authorList>
            <person name="Varga T."/>
            <person name="Krizsan K."/>
            <person name="Foldi C."/>
            <person name="Dima B."/>
            <person name="Sanchez-Garcia M."/>
            <person name="Sanchez-Ramirez S."/>
            <person name="Szollosi G.J."/>
            <person name="Szarkandi J.G."/>
            <person name="Papp V."/>
            <person name="Albert L."/>
            <person name="Andreopoulos W."/>
            <person name="Angelini C."/>
            <person name="Antonin V."/>
            <person name="Barry K.W."/>
            <person name="Bougher N.L."/>
            <person name="Buchanan P."/>
            <person name="Buyck B."/>
            <person name="Bense V."/>
            <person name="Catcheside P."/>
            <person name="Chovatia M."/>
            <person name="Cooper J."/>
            <person name="Damon W."/>
            <person name="Desjardin D."/>
            <person name="Finy P."/>
            <person name="Geml J."/>
            <person name="Haridas S."/>
            <person name="Hughes K."/>
            <person name="Justo A."/>
            <person name="Karasinski D."/>
            <person name="Kautmanova I."/>
            <person name="Kiss B."/>
            <person name="Kocsube S."/>
            <person name="Kotiranta H."/>
            <person name="LaButti K.M."/>
            <person name="Lechner B.E."/>
            <person name="Liimatainen K."/>
            <person name="Lipzen A."/>
            <person name="Lukacs Z."/>
            <person name="Mihaltcheva S."/>
            <person name="Morgado L.N."/>
            <person name="Niskanen T."/>
            <person name="Noordeloos M.E."/>
            <person name="Ohm R.A."/>
            <person name="Ortiz-Santana B."/>
            <person name="Ovrebo C."/>
            <person name="Racz N."/>
            <person name="Riley R."/>
            <person name="Savchenko A."/>
            <person name="Shiryaev A."/>
            <person name="Soop K."/>
            <person name="Spirin V."/>
            <person name="Szebenyi C."/>
            <person name="Tomsovsky M."/>
            <person name="Tulloss R.E."/>
            <person name="Uehling J."/>
            <person name="Grigoriev I.V."/>
            <person name="Vagvolgyi C."/>
            <person name="Papp T."/>
            <person name="Martin F.M."/>
            <person name="Miettinen O."/>
            <person name="Hibbett D.S."/>
            <person name="Nagy L.G."/>
        </authorList>
    </citation>
    <scope>NUCLEOTIDE SEQUENCE [LARGE SCALE GENOMIC DNA]</scope>
    <source>
        <strain evidence="9 10">CBS 166.37</strain>
    </source>
</reference>
<evidence type="ECO:0000256" key="6">
    <source>
        <dbReference type="SAM" id="MobiDB-lite"/>
    </source>
</evidence>
<dbReference type="GO" id="GO:0016020">
    <property type="term" value="C:membrane"/>
    <property type="evidence" value="ECO:0007669"/>
    <property type="project" value="UniProtKB-SubCell"/>
</dbReference>
<name>A0A5C3LKM0_9AGAR</name>
<feature type="transmembrane region" description="Helical" evidence="7">
    <location>
        <begin position="280"/>
        <end position="300"/>
    </location>
</feature>
<evidence type="ECO:0000256" key="1">
    <source>
        <dbReference type="ARBA" id="ARBA00004141"/>
    </source>
</evidence>
<feature type="transmembrane region" description="Helical" evidence="7">
    <location>
        <begin position="132"/>
        <end position="161"/>
    </location>
</feature>
<evidence type="ECO:0000256" key="7">
    <source>
        <dbReference type="SAM" id="Phobius"/>
    </source>
</evidence>
<evidence type="ECO:0000256" key="3">
    <source>
        <dbReference type="ARBA" id="ARBA00022692"/>
    </source>
</evidence>
<feature type="domain" description="Major facilitator superfamily (MFS) profile" evidence="8">
    <location>
        <begin position="44"/>
        <end position="457"/>
    </location>
</feature>
<comment type="subcellular location">
    <subcellularLocation>
        <location evidence="1">Membrane</location>
        <topology evidence="1">Multi-pass membrane protein</topology>
    </subcellularLocation>
</comment>
<keyword evidence="4 7" id="KW-1133">Transmembrane helix</keyword>
<dbReference type="Proteomes" id="UP000308652">
    <property type="component" value="Unassembled WGS sequence"/>
</dbReference>
<dbReference type="OrthoDB" id="2985014at2759"/>
<sequence length="475" mass="53077">MFLTHSVDRSSSRSLDKEVVHPEKAPLESRESLEKRLVRKIDIRMSMLVVIFILNFIDRSNAAVARLRGFEEDLGLTGAQYPTVLSIFFVGYILVMVPSNMFLNHIGRPSVYLPACTILWGVVSLLTGQQYLIFTGALLCRFFLGLIESSFLPGALLTLSAWYKSDELGLRNCLLFCGLLVSTAFGTLMASGILDGMEGKLGQAAWRWLFYIEGSATIVIAIPAMFILPDFPNHPSSAKWLTPEELELAKARMTEENESTKNTQVTKREGLMMALRDWKVWWLCLCTTGYQLSICYNQFLPTLLQTLGYSRLTTLILCAPPAFVSAVFTFYVARHSDKTKSRFAHIAASLFLSILGFMISMVTMNQGARYFAIFLMFLTMGGWVTLLAWVTNSISSPSPKRAVALGLTCACSQLGSLAGSYVFPKQWGPTYRNSYGISIAAATLTMIMCFIFRLHLAELNRKANQHGKDTFKYIV</sequence>
<dbReference type="Pfam" id="PF07690">
    <property type="entry name" value="MFS_1"/>
    <property type="match status" value="1"/>
</dbReference>
<dbReference type="EMBL" id="ML213655">
    <property type="protein sequence ID" value="TFK33097.1"/>
    <property type="molecule type" value="Genomic_DNA"/>
</dbReference>
<organism evidence="9 10">
    <name type="scientific">Crucibulum laeve</name>
    <dbReference type="NCBI Taxonomy" id="68775"/>
    <lineage>
        <taxon>Eukaryota</taxon>
        <taxon>Fungi</taxon>
        <taxon>Dikarya</taxon>
        <taxon>Basidiomycota</taxon>
        <taxon>Agaricomycotina</taxon>
        <taxon>Agaricomycetes</taxon>
        <taxon>Agaricomycetidae</taxon>
        <taxon>Agaricales</taxon>
        <taxon>Agaricineae</taxon>
        <taxon>Nidulariaceae</taxon>
        <taxon>Crucibulum</taxon>
    </lineage>
</organism>
<feature type="transmembrane region" description="Helical" evidence="7">
    <location>
        <begin position="343"/>
        <end position="364"/>
    </location>
</feature>
<feature type="transmembrane region" description="Helical" evidence="7">
    <location>
        <begin position="41"/>
        <end position="58"/>
    </location>
</feature>
<keyword evidence="10" id="KW-1185">Reference proteome</keyword>
<dbReference type="AlphaFoldDB" id="A0A5C3LKM0"/>
<proteinExistence type="predicted"/>
<feature type="transmembrane region" description="Helical" evidence="7">
    <location>
        <begin position="78"/>
        <end position="97"/>
    </location>
</feature>
<evidence type="ECO:0000256" key="5">
    <source>
        <dbReference type="ARBA" id="ARBA00023136"/>
    </source>
</evidence>
<feature type="transmembrane region" description="Helical" evidence="7">
    <location>
        <begin position="435"/>
        <end position="456"/>
    </location>
</feature>
<evidence type="ECO:0000256" key="4">
    <source>
        <dbReference type="ARBA" id="ARBA00022989"/>
    </source>
</evidence>
<evidence type="ECO:0000259" key="8">
    <source>
        <dbReference type="PROSITE" id="PS50850"/>
    </source>
</evidence>
<evidence type="ECO:0000313" key="9">
    <source>
        <dbReference type="EMBL" id="TFK33097.1"/>
    </source>
</evidence>
<dbReference type="PANTHER" id="PTHR43791">
    <property type="entry name" value="PERMEASE-RELATED"/>
    <property type="match status" value="1"/>
</dbReference>
<dbReference type="FunFam" id="1.20.1250.20:FF:000013">
    <property type="entry name" value="MFS general substrate transporter"/>
    <property type="match status" value="1"/>
</dbReference>
<dbReference type="PANTHER" id="PTHR43791:SF6">
    <property type="entry name" value="TRANSPORTER, PUTATIVE (AFU_ORTHOLOGUE AFUA_1G16690)-RELATED"/>
    <property type="match status" value="1"/>
</dbReference>
<dbReference type="InterPro" id="IPR036259">
    <property type="entry name" value="MFS_trans_sf"/>
</dbReference>
<dbReference type="InterPro" id="IPR011701">
    <property type="entry name" value="MFS"/>
</dbReference>
<accession>A0A5C3LKM0</accession>
<keyword evidence="2" id="KW-0813">Transport</keyword>
<gene>
    <name evidence="9" type="ORF">BDQ12DRAFT_658402</name>
</gene>
<evidence type="ECO:0000313" key="10">
    <source>
        <dbReference type="Proteomes" id="UP000308652"/>
    </source>
</evidence>
<evidence type="ECO:0000256" key="2">
    <source>
        <dbReference type="ARBA" id="ARBA00022448"/>
    </source>
</evidence>
<feature type="transmembrane region" description="Helical" evidence="7">
    <location>
        <begin position="173"/>
        <end position="194"/>
    </location>
</feature>
<dbReference type="STRING" id="68775.A0A5C3LKM0"/>
<feature type="transmembrane region" description="Helical" evidence="7">
    <location>
        <begin position="370"/>
        <end position="390"/>
    </location>
</feature>
<feature type="region of interest" description="Disordered" evidence="6">
    <location>
        <begin position="1"/>
        <end position="20"/>
    </location>
</feature>
<keyword evidence="3 7" id="KW-0812">Transmembrane</keyword>
<dbReference type="GO" id="GO:0022857">
    <property type="term" value="F:transmembrane transporter activity"/>
    <property type="evidence" value="ECO:0007669"/>
    <property type="project" value="InterPro"/>
</dbReference>
<dbReference type="InterPro" id="IPR020846">
    <property type="entry name" value="MFS_dom"/>
</dbReference>
<feature type="transmembrane region" description="Helical" evidence="7">
    <location>
        <begin position="109"/>
        <end position="126"/>
    </location>
</feature>
<dbReference type="Gene3D" id="1.20.1250.20">
    <property type="entry name" value="MFS general substrate transporter like domains"/>
    <property type="match status" value="2"/>
</dbReference>
<feature type="transmembrane region" description="Helical" evidence="7">
    <location>
        <begin position="402"/>
        <end position="423"/>
    </location>
</feature>
<dbReference type="PROSITE" id="PS50850">
    <property type="entry name" value="MFS"/>
    <property type="match status" value="1"/>
</dbReference>
<dbReference type="FunFam" id="1.20.1250.20:FF:000057">
    <property type="entry name" value="MFS general substrate transporter"/>
    <property type="match status" value="1"/>
</dbReference>
<keyword evidence="5 7" id="KW-0472">Membrane</keyword>
<dbReference type="SUPFAM" id="SSF103473">
    <property type="entry name" value="MFS general substrate transporter"/>
    <property type="match status" value="1"/>
</dbReference>
<feature type="transmembrane region" description="Helical" evidence="7">
    <location>
        <begin position="312"/>
        <end position="331"/>
    </location>
</feature>